<feature type="domain" description="F-box" evidence="1">
    <location>
        <begin position="9"/>
        <end position="48"/>
    </location>
</feature>
<dbReference type="SUPFAM" id="SSF81383">
    <property type="entry name" value="F-box domain"/>
    <property type="match status" value="1"/>
</dbReference>
<organism evidence="2 3">
    <name type="scientific">Datura stramonium</name>
    <name type="common">Jimsonweed</name>
    <name type="synonym">Common thornapple</name>
    <dbReference type="NCBI Taxonomy" id="4076"/>
    <lineage>
        <taxon>Eukaryota</taxon>
        <taxon>Viridiplantae</taxon>
        <taxon>Streptophyta</taxon>
        <taxon>Embryophyta</taxon>
        <taxon>Tracheophyta</taxon>
        <taxon>Spermatophyta</taxon>
        <taxon>Magnoliopsida</taxon>
        <taxon>eudicotyledons</taxon>
        <taxon>Gunneridae</taxon>
        <taxon>Pentapetalae</taxon>
        <taxon>asterids</taxon>
        <taxon>lamiids</taxon>
        <taxon>Solanales</taxon>
        <taxon>Solanaceae</taxon>
        <taxon>Solanoideae</taxon>
        <taxon>Datureae</taxon>
        <taxon>Datura</taxon>
    </lineage>
</organism>
<dbReference type="PANTHER" id="PTHR31672">
    <property type="entry name" value="BNACNNG10540D PROTEIN"/>
    <property type="match status" value="1"/>
</dbReference>
<evidence type="ECO:0000259" key="1">
    <source>
        <dbReference type="SMART" id="SM00256"/>
    </source>
</evidence>
<evidence type="ECO:0000313" key="2">
    <source>
        <dbReference type="EMBL" id="MCD9646951.1"/>
    </source>
</evidence>
<dbReference type="InterPro" id="IPR050796">
    <property type="entry name" value="SCF_F-box_component"/>
</dbReference>
<dbReference type="Pfam" id="PF00646">
    <property type="entry name" value="F-box"/>
    <property type="match status" value="1"/>
</dbReference>
<dbReference type="InterPro" id="IPR036047">
    <property type="entry name" value="F-box-like_dom_sf"/>
</dbReference>
<proteinExistence type="predicted"/>
<sequence>MAMSKAVFLPEELIIDILYRLPVKSIGRCRCLSKQWRDFLSDPHFIKCHFNLHAPIQEEKLILVSWRWELHTITFNHIPQDGIDGISRKLNFQQLLDNWVSVAGSCNGLVLVVDRENVKFLINPTTLKYHQIPNFDLALSLRGSCHMYGLGYDVLSDDYKVVALSYHDTNNEFKTDTFVDIYSVRKGLWMELENSPYDHSLTDRASGVLVNGALHWLACRTSEYSTVIAAFDLSDEKFSEVPGPTILKNNCFMCNLAALKGCLCISTSICPDKDTITFWMMKEYGVKESWTKFKITEPNLDDSLSTLLCSITDDDVILDIDEELVVYNMKENQRRDLMIDVTCVMYEARTFVDSLLPPYFGNETEG</sequence>
<accession>A0ABS8VKV2</accession>
<name>A0ABS8VKV2_DATST</name>
<dbReference type="Proteomes" id="UP000823775">
    <property type="component" value="Unassembled WGS sequence"/>
</dbReference>
<dbReference type="SMART" id="SM00256">
    <property type="entry name" value="FBOX"/>
    <property type="match status" value="1"/>
</dbReference>
<reference evidence="2 3" key="1">
    <citation type="journal article" date="2021" name="BMC Genomics">
        <title>Datura genome reveals duplications of psychoactive alkaloid biosynthetic genes and high mutation rate following tissue culture.</title>
        <authorList>
            <person name="Rajewski A."/>
            <person name="Carter-House D."/>
            <person name="Stajich J."/>
            <person name="Litt A."/>
        </authorList>
    </citation>
    <scope>NUCLEOTIDE SEQUENCE [LARGE SCALE GENOMIC DNA]</scope>
    <source>
        <strain evidence="2">AR-01</strain>
    </source>
</reference>
<dbReference type="InterPro" id="IPR017451">
    <property type="entry name" value="F-box-assoc_interact_dom"/>
</dbReference>
<dbReference type="EMBL" id="JACEIK010004978">
    <property type="protein sequence ID" value="MCD9646951.1"/>
    <property type="molecule type" value="Genomic_DNA"/>
</dbReference>
<dbReference type="Gene3D" id="1.20.1280.50">
    <property type="match status" value="1"/>
</dbReference>
<gene>
    <name evidence="2" type="ORF">HAX54_037208</name>
</gene>
<dbReference type="InterPro" id="IPR006527">
    <property type="entry name" value="F-box-assoc_dom_typ1"/>
</dbReference>
<dbReference type="CDD" id="cd22157">
    <property type="entry name" value="F-box_AtFBW1-like"/>
    <property type="match status" value="1"/>
</dbReference>
<protein>
    <recommendedName>
        <fullName evidence="1">F-box domain-containing protein</fullName>
    </recommendedName>
</protein>
<keyword evidence="3" id="KW-1185">Reference proteome</keyword>
<comment type="caution">
    <text evidence="2">The sequence shown here is derived from an EMBL/GenBank/DDBJ whole genome shotgun (WGS) entry which is preliminary data.</text>
</comment>
<dbReference type="InterPro" id="IPR011043">
    <property type="entry name" value="Gal_Oxase/kelch_b-propeller"/>
</dbReference>
<dbReference type="Pfam" id="PF07734">
    <property type="entry name" value="FBA_1"/>
    <property type="match status" value="1"/>
</dbReference>
<dbReference type="PANTHER" id="PTHR31672:SF13">
    <property type="entry name" value="F-BOX PROTEIN CPR30-LIKE"/>
    <property type="match status" value="1"/>
</dbReference>
<evidence type="ECO:0000313" key="3">
    <source>
        <dbReference type="Proteomes" id="UP000823775"/>
    </source>
</evidence>
<dbReference type="SUPFAM" id="SSF50965">
    <property type="entry name" value="Galactose oxidase, central domain"/>
    <property type="match status" value="1"/>
</dbReference>
<dbReference type="InterPro" id="IPR001810">
    <property type="entry name" value="F-box_dom"/>
</dbReference>
<dbReference type="NCBIfam" id="TIGR01640">
    <property type="entry name" value="F_box_assoc_1"/>
    <property type="match status" value="1"/>
</dbReference>